<protein>
    <recommendedName>
        <fullName evidence="4">Cytoplasmic protein</fullName>
    </recommendedName>
</protein>
<name>A0ABZ1D3W7_9TREE</name>
<dbReference type="EMBL" id="CP141886">
    <property type="protein sequence ID" value="WRT68090.1"/>
    <property type="molecule type" value="Genomic_DNA"/>
</dbReference>
<sequence>MRPPPNQSSVPRTIVDFALNPRHPVNDGGLHKPTIGEKLSGRMEEVVGKITKDEQKVIEGEAKRTGQTSLSKNPEEPSDDPRETHDVHSKDEDRHSESHEKISPHLIPSETHTNEDHYPINPKSEGNINIPSHKTHEHRRPALERDEDEDKIYHSGSRLDNDSHGQGTYFPPSNPYVNESNDHATGRREGNQVQGSNIPLPPSHQNSYAFSPDLITPGGKGEPSFGYMAHGGLPNQPLSAQHQISAEPGLGLDQGGVVDRDLVQPETGAGAAGHA</sequence>
<feature type="compositionally biased region" description="Polar residues" evidence="1">
    <location>
        <begin position="191"/>
        <end position="209"/>
    </location>
</feature>
<evidence type="ECO:0008006" key="4">
    <source>
        <dbReference type="Google" id="ProtNLM"/>
    </source>
</evidence>
<accession>A0ABZ1D3W7</accession>
<keyword evidence="3" id="KW-1185">Reference proteome</keyword>
<evidence type="ECO:0000313" key="2">
    <source>
        <dbReference type="EMBL" id="WRT68090.1"/>
    </source>
</evidence>
<evidence type="ECO:0000313" key="3">
    <source>
        <dbReference type="Proteomes" id="UP001329825"/>
    </source>
</evidence>
<organism evidence="2 3">
    <name type="scientific">Kwoniella shivajii</name>
    <dbReference type="NCBI Taxonomy" id="564305"/>
    <lineage>
        <taxon>Eukaryota</taxon>
        <taxon>Fungi</taxon>
        <taxon>Dikarya</taxon>
        <taxon>Basidiomycota</taxon>
        <taxon>Agaricomycotina</taxon>
        <taxon>Tremellomycetes</taxon>
        <taxon>Tremellales</taxon>
        <taxon>Cryptococcaceae</taxon>
        <taxon>Kwoniella</taxon>
    </lineage>
</organism>
<dbReference type="GeneID" id="87957196"/>
<proteinExistence type="predicted"/>
<feature type="compositionally biased region" description="Basic and acidic residues" evidence="1">
    <location>
        <begin position="39"/>
        <end position="64"/>
    </location>
</feature>
<reference evidence="2 3" key="1">
    <citation type="submission" date="2024-01" db="EMBL/GenBank/DDBJ databases">
        <title>Comparative genomics of Cryptococcus and Kwoniella reveals pathogenesis evolution and contrasting modes of karyotype evolution via chromosome fusion or intercentromeric recombination.</title>
        <authorList>
            <person name="Coelho M.A."/>
            <person name="David-Palma M."/>
            <person name="Shea T."/>
            <person name="Bowers K."/>
            <person name="McGinley-Smith S."/>
            <person name="Mohammad A.W."/>
            <person name="Gnirke A."/>
            <person name="Yurkov A.M."/>
            <person name="Nowrousian M."/>
            <person name="Sun S."/>
            <person name="Cuomo C.A."/>
            <person name="Heitman J."/>
        </authorList>
    </citation>
    <scope>NUCLEOTIDE SEQUENCE [LARGE SCALE GENOMIC DNA]</scope>
    <source>
        <strain evidence="2">CBS 11374</strain>
    </source>
</reference>
<feature type="compositionally biased region" description="Basic and acidic residues" evidence="1">
    <location>
        <begin position="180"/>
        <end position="190"/>
    </location>
</feature>
<dbReference type="Proteomes" id="UP001329825">
    <property type="component" value="Chromosome 6"/>
</dbReference>
<evidence type="ECO:0000256" key="1">
    <source>
        <dbReference type="SAM" id="MobiDB-lite"/>
    </source>
</evidence>
<gene>
    <name evidence="2" type="ORF">IL334_005065</name>
</gene>
<dbReference type="RefSeq" id="XP_062792830.1">
    <property type="nucleotide sequence ID" value="XM_062936779.1"/>
</dbReference>
<feature type="region of interest" description="Disordered" evidence="1">
    <location>
        <begin position="19"/>
        <end position="239"/>
    </location>
</feature>
<feature type="compositionally biased region" description="Basic and acidic residues" evidence="1">
    <location>
        <begin position="73"/>
        <end position="103"/>
    </location>
</feature>
<feature type="compositionally biased region" description="Basic and acidic residues" evidence="1">
    <location>
        <begin position="151"/>
        <end position="163"/>
    </location>
</feature>